<dbReference type="Proteomes" id="UP000013827">
    <property type="component" value="Unassembled WGS sequence"/>
</dbReference>
<dbReference type="SUPFAM" id="SSF51735">
    <property type="entry name" value="NAD(P)-binding Rossmann-fold domains"/>
    <property type="match status" value="1"/>
</dbReference>
<dbReference type="InterPro" id="IPR002347">
    <property type="entry name" value="SDR_fam"/>
</dbReference>
<dbReference type="EnsemblProtists" id="EOD15629">
    <property type="protein sequence ID" value="EOD15629"/>
    <property type="gene ID" value="EMIHUDRAFT_464423"/>
</dbReference>
<proteinExistence type="predicted"/>
<dbReference type="KEGG" id="ehx:EMIHUDRAFT_464423"/>
<keyword evidence="3" id="KW-1185">Reference proteome</keyword>
<dbReference type="PANTHER" id="PTHR43157:SF31">
    <property type="entry name" value="PHOSPHATIDYLINOSITOL-GLYCAN BIOSYNTHESIS CLASS F PROTEIN"/>
    <property type="match status" value="1"/>
</dbReference>
<evidence type="ECO:0000313" key="3">
    <source>
        <dbReference type="Proteomes" id="UP000013827"/>
    </source>
</evidence>
<dbReference type="GO" id="GO:0016491">
    <property type="term" value="F:oxidoreductase activity"/>
    <property type="evidence" value="ECO:0007669"/>
    <property type="project" value="UniProtKB-KW"/>
</dbReference>
<evidence type="ECO:0000313" key="2">
    <source>
        <dbReference type="EnsemblProtists" id="EOD37041"/>
    </source>
</evidence>
<dbReference type="PRINTS" id="PR00081">
    <property type="entry name" value="GDHRDH"/>
</dbReference>
<dbReference type="Gene3D" id="3.40.50.720">
    <property type="entry name" value="NAD(P)-binding Rossmann-like Domain"/>
    <property type="match status" value="1"/>
</dbReference>
<dbReference type="EnsemblProtists" id="EOD37041">
    <property type="protein sequence ID" value="EOD37041"/>
    <property type="gene ID" value="EMIHUDRAFT_467121"/>
</dbReference>
<dbReference type="InterPro" id="IPR036291">
    <property type="entry name" value="NAD(P)-bd_dom_sf"/>
</dbReference>
<name>A0A0D3KMQ6_EMIH1</name>
<dbReference type="GeneID" id="17261890"/>
<protein>
    <submittedName>
        <fullName evidence="2">Uncharacterized protein</fullName>
    </submittedName>
</protein>
<dbReference type="RefSeq" id="XP_005789470.1">
    <property type="nucleotide sequence ID" value="XM_005789413.1"/>
</dbReference>
<dbReference type="GeneID" id="17282311"/>
<dbReference type="RefSeq" id="XP_005768058.1">
    <property type="nucleotide sequence ID" value="XM_005768001.1"/>
</dbReference>
<sequence length="398" mass="41248">MQLDFVVALALAVTFFGVAAKPAAAACLLAFLYALGVFLLSAVSGEAGARRAAVAVVATGSLLYLSRVAPAAVGHEALLGAAGGLACLATHRLLVRIPLPPLPPLTGRTVVVTGSSAGLGLATAEQLLERGATVIFACRSEARGRAACRAACSASGAPPERALFLALDLESCASVRAFAAQLLATGGRCDALICNAGAMHPERRVTRDGWEANLACHALGHHLLARLLLPLLRRSRGRVVSVASCLHHYGDPATLLADPMSEASYSLFPAYARSKLAQVALTAELQRREGASGVVCVSLHPANALTDVTRNFPAPVRLLYAVASPLFRFLQPPLADGAATTVFAAGSDNVSSLRGAYLERCAPVACAPAARDEAFGRRVWEMAEGHLSPWLAPLGPSQ</sequence>
<dbReference type="AlphaFoldDB" id="A0A0D3KMQ6"/>
<dbReference type="Pfam" id="PF00106">
    <property type="entry name" value="adh_short"/>
    <property type="match status" value="1"/>
</dbReference>
<reference evidence="3" key="1">
    <citation type="journal article" date="2013" name="Nature">
        <title>Pan genome of the phytoplankton Emiliania underpins its global distribution.</title>
        <authorList>
            <person name="Read B.A."/>
            <person name="Kegel J."/>
            <person name="Klute M.J."/>
            <person name="Kuo A."/>
            <person name="Lefebvre S.C."/>
            <person name="Maumus F."/>
            <person name="Mayer C."/>
            <person name="Miller J."/>
            <person name="Monier A."/>
            <person name="Salamov A."/>
            <person name="Young J."/>
            <person name="Aguilar M."/>
            <person name="Claverie J.M."/>
            <person name="Frickenhaus S."/>
            <person name="Gonzalez K."/>
            <person name="Herman E.K."/>
            <person name="Lin Y.C."/>
            <person name="Napier J."/>
            <person name="Ogata H."/>
            <person name="Sarno A.F."/>
            <person name="Shmutz J."/>
            <person name="Schroeder D."/>
            <person name="de Vargas C."/>
            <person name="Verret F."/>
            <person name="von Dassow P."/>
            <person name="Valentin K."/>
            <person name="Van de Peer Y."/>
            <person name="Wheeler G."/>
            <person name="Dacks J.B."/>
            <person name="Delwiche C.F."/>
            <person name="Dyhrman S.T."/>
            <person name="Glockner G."/>
            <person name="John U."/>
            <person name="Richards T."/>
            <person name="Worden A.Z."/>
            <person name="Zhang X."/>
            <person name="Grigoriev I.V."/>
            <person name="Allen A.E."/>
            <person name="Bidle K."/>
            <person name="Borodovsky M."/>
            <person name="Bowler C."/>
            <person name="Brownlee C."/>
            <person name="Cock J.M."/>
            <person name="Elias M."/>
            <person name="Gladyshev V.N."/>
            <person name="Groth M."/>
            <person name="Guda C."/>
            <person name="Hadaegh A."/>
            <person name="Iglesias-Rodriguez M.D."/>
            <person name="Jenkins J."/>
            <person name="Jones B.M."/>
            <person name="Lawson T."/>
            <person name="Leese F."/>
            <person name="Lindquist E."/>
            <person name="Lobanov A."/>
            <person name="Lomsadze A."/>
            <person name="Malik S.B."/>
            <person name="Marsh M.E."/>
            <person name="Mackinder L."/>
            <person name="Mock T."/>
            <person name="Mueller-Roeber B."/>
            <person name="Pagarete A."/>
            <person name="Parker M."/>
            <person name="Probert I."/>
            <person name="Quesneville H."/>
            <person name="Raines C."/>
            <person name="Rensing S.A."/>
            <person name="Riano-Pachon D.M."/>
            <person name="Richier S."/>
            <person name="Rokitta S."/>
            <person name="Shiraiwa Y."/>
            <person name="Soanes D.M."/>
            <person name="van der Giezen M."/>
            <person name="Wahlund T.M."/>
            <person name="Williams B."/>
            <person name="Wilson W."/>
            <person name="Wolfe G."/>
            <person name="Wurch L.L."/>
        </authorList>
    </citation>
    <scope>NUCLEOTIDE SEQUENCE</scope>
</reference>
<accession>A0A0D3KMQ6</accession>
<keyword evidence="1" id="KW-0560">Oxidoreductase</keyword>
<dbReference type="STRING" id="2903.R1E3W6"/>
<dbReference type="HOGENOM" id="CLU_010194_44_2_1"/>
<organism evidence="2 3">
    <name type="scientific">Emiliania huxleyi (strain CCMP1516)</name>
    <dbReference type="NCBI Taxonomy" id="280463"/>
    <lineage>
        <taxon>Eukaryota</taxon>
        <taxon>Haptista</taxon>
        <taxon>Haptophyta</taxon>
        <taxon>Prymnesiophyceae</taxon>
        <taxon>Isochrysidales</taxon>
        <taxon>Noelaerhabdaceae</taxon>
        <taxon>Emiliania</taxon>
    </lineage>
</organism>
<dbReference type="KEGG" id="ehx:EMIHUDRAFT_467121"/>
<reference evidence="2" key="2">
    <citation type="submission" date="2024-10" db="UniProtKB">
        <authorList>
            <consortium name="EnsemblProtists"/>
        </authorList>
    </citation>
    <scope>IDENTIFICATION</scope>
</reference>
<evidence type="ECO:0000256" key="1">
    <source>
        <dbReference type="ARBA" id="ARBA00023002"/>
    </source>
</evidence>
<dbReference type="PANTHER" id="PTHR43157">
    <property type="entry name" value="PHOSPHATIDYLINOSITOL-GLYCAN BIOSYNTHESIS CLASS F PROTEIN-RELATED"/>
    <property type="match status" value="1"/>
</dbReference>
<dbReference type="eggNOG" id="KOG1208">
    <property type="taxonomic scope" value="Eukaryota"/>
</dbReference>
<dbReference type="PaxDb" id="2903-EOD15629"/>
<dbReference type="OMA" id="NIYMALE"/>